<protein>
    <submittedName>
        <fullName evidence="1">Uncharacterized protein</fullName>
    </submittedName>
</protein>
<gene>
    <name evidence="1" type="ORF">Patl1_32880</name>
</gene>
<sequence>MRQANKGRKKVVFQPGDWDVDSRTNPFQERGYDEDMTKQLVVVKPTQDPLHILVGPITRSRAIKMQRALSSVIEELEVKEAMHEVEYALEGSKKIINKIEAQVQV</sequence>
<organism evidence="1 2">
    <name type="scientific">Pistacia atlantica</name>
    <dbReference type="NCBI Taxonomy" id="434234"/>
    <lineage>
        <taxon>Eukaryota</taxon>
        <taxon>Viridiplantae</taxon>
        <taxon>Streptophyta</taxon>
        <taxon>Embryophyta</taxon>
        <taxon>Tracheophyta</taxon>
        <taxon>Spermatophyta</taxon>
        <taxon>Magnoliopsida</taxon>
        <taxon>eudicotyledons</taxon>
        <taxon>Gunneridae</taxon>
        <taxon>Pentapetalae</taxon>
        <taxon>rosids</taxon>
        <taxon>malvids</taxon>
        <taxon>Sapindales</taxon>
        <taxon>Anacardiaceae</taxon>
        <taxon>Pistacia</taxon>
    </lineage>
</organism>
<comment type="caution">
    <text evidence="1">The sequence shown here is derived from an EMBL/GenBank/DDBJ whole genome shotgun (WGS) entry which is preliminary data.</text>
</comment>
<accession>A0ACC1AQR1</accession>
<reference evidence="2" key="1">
    <citation type="journal article" date="2023" name="G3 (Bethesda)">
        <title>Genome assembly and association tests identify interacting loci associated with vigor, precocity, and sex in interspecific pistachio rootstocks.</title>
        <authorList>
            <person name="Palmer W."/>
            <person name="Jacygrad E."/>
            <person name="Sagayaradj S."/>
            <person name="Cavanaugh K."/>
            <person name="Han R."/>
            <person name="Bertier L."/>
            <person name="Beede B."/>
            <person name="Kafkas S."/>
            <person name="Golino D."/>
            <person name="Preece J."/>
            <person name="Michelmore R."/>
        </authorList>
    </citation>
    <scope>NUCLEOTIDE SEQUENCE [LARGE SCALE GENOMIC DNA]</scope>
</reference>
<evidence type="ECO:0000313" key="1">
    <source>
        <dbReference type="EMBL" id="KAJ0089049.1"/>
    </source>
</evidence>
<keyword evidence="2" id="KW-1185">Reference proteome</keyword>
<evidence type="ECO:0000313" key="2">
    <source>
        <dbReference type="Proteomes" id="UP001164250"/>
    </source>
</evidence>
<dbReference type="EMBL" id="CM047905">
    <property type="protein sequence ID" value="KAJ0089049.1"/>
    <property type="molecule type" value="Genomic_DNA"/>
</dbReference>
<name>A0ACC1AQR1_9ROSI</name>
<proteinExistence type="predicted"/>
<dbReference type="Proteomes" id="UP001164250">
    <property type="component" value="Chromosome 9"/>
</dbReference>